<keyword evidence="6" id="KW-0812">Transmembrane</keyword>
<feature type="domain" description="PLD phosphodiesterase" evidence="7">
    <location>
        <begin position="547"/>
        <end position="574"/>
    </location>
</feature>
<dbReference type="EMBL" id="QXXQ01000003">
    <property type="protein sequence ID" value="RID92495.1"/>
    <property type="molecule type" value="Genomic_DNA"/>
</dbReference>
<keyword evidence="9" id="KW-1185">Reference proteome</keyword>
<evidence type="ECO:0000256" key="2">
    <source>
        <dbReference type="ARBA" id="ARBA00004613"/>
    </source>
</evidence>
<evidence type="ECO:0000256" key="5">
    <source>
        <dbReference type="ARBA" id="ARBA00029594"/>
    </source>
</evidence>
<dbReference type="AlphaFoldDB" id="A0A398BPM4"/>
<evidence type="ECO:0000259" key="7">
    <source>
        <dbReference type="PROSITE" id="PS50035"/>
    </source>
</evidence>
<dbReference type="PANTHER" id="PTHR21248:SF12">
    <property type="entry name" value="CARDIOLIPIN SYNTHASE C"/>
    <property type="match status" value="1"/>
</dbReference>
<dbReference type="Proteomes" id="UP000266649">
    <property type="component" value="Unassembled WGS sequence"/>
</dbReference>
<dbReference type="Gene3D" id="3.30.870.10">
    <property type="entry name" value="Endonuclease Chain A"/>
    <property type="match status" value="2"/>
</dbReference>
<evidence type="ECO:0000256" key="1">
    <source>
        <dbReference type="ARBA" id="ARBA00003145"/>
    </source>
</evidence>
<keyword evidence="4" id="KW-0964">Secreted</keyword>
<dbReference type="InterPro" id="IPR001736">
    <property type="entry name" value="PLipase_D/transphosphatidylase"/>
</dbReference>
<dbReference type="InterPro" id="IPR025202">
    <property type="entry name" value="PLD-like_dom"/>
</dbReference>
<comment type="function">
    <text evidence="1">Could be a virulence factor.</text>
</comment>
<organism evidence="8 9">
    <name type="scientific">Gemmobacter lutimaris</name>
    <dbReference type="NCBI Taxonomy" id="2306023"/>
    <lineage>
        <taxon>Bacteria</taxon>
        <taxon>Pseudomonadati</taxon>
        <taxon>Pseudomonadota</taxon>
        <taxon>Alphaproteobacteria</taxon>
        <taxon>Rhodobacterales</taxon>
        <taxon>Paracoccaceae</taxon>
        <taxon>Gemmobacter</taxon>
    </lineage>
</organism>
<dbReference type="CDD" id="cd09111">
    <property type="entry name" value="PLDc_ymdC_like_1"/>
    <property type="match status" value="1"/>
</dbReference>
<dbReference type="GO" id="GO:0032049">
    <property type="term" value="P:cardiolipin biosynthetic process"/>
    <property type="evidence" value="ECO:0007669"/>
    <property type="project" value="UniProtKB-ARBA"/>
</dbReference>
<feature type="domain" description="PLD phosphodiesterase" evidence="7">
    <location>
        <begin position="319"/>
        <end position="346"/>
    </location>
</feature>
<protein>
    <recommendedName>
        <fullName evidence="3">Phospholipase D</fullName>
    </recommendedName>
    <alternativeName>
        <fullName evidence="5">Choline phosphatase</fullName>
    </alternativeName>
</protein>
<dbReference type="PANTHER" id="PTHR21248">
    <property type="entry name" value="CARDIOLIPIN SYNTHASE"/>
    <property type="match status" value="1"/>
</dbReference>
<evidence type="ECO:0000256" key="4">
    <source>
        <dbReference type="ARBA" id="ARBA00022525"/>
    </source>
</evidence>
<dbReference type="GO" id="GO:0030572">
    <property type="term" value="F:phosphatidyltransferase activity"/>
    <property type="evidence" value="ECO:0007669"/>
    <property type="project" value="UniProtKB-ARBA"/>
</dbReference>
<evidence type="ECO:0000313" key="9">
    <source>
        <dbReference type="Proteomes" id="UP000266649"/>
    </source>
</evidence>
<dbReference type="Pfam" id="PF13091">
    <property type="entry name" value="PLDc_2"/>
    <property type="match status" value="2"/>
</dbReference>
<dbReference type="SMART" id="SM00155">
    <property type="entry name" value="PLDc"/>
    <property type="match status" value="2"/>
</dbReference>
<dbReference type="GO" id="GO:0005576">
    <property type="term" value="C:extracellular region"/>
    <property type="evidence" value="ECO:0007669"/>
    <property type="project" value="UniProtKB-SubCell"/>
</dbReference>
<dbReference type="CDD" id="cd09113">
    <property type="entry name" value="PLDc_ymdC_like_2"/>
    <property type="match status" value="1"/>
</dbReference>
<comment type="subcellular location">
    <subcellularLocation>
        <location evidence="2">Secreted</location>
    </subcellularLocation>
</comment>
<evidence type="ECO:0000313" key="8">
    <source>
        <dbReference type="EMBL" id="RID92495.1"/>
    </source>
</evidence>
<name>A0A398BPM4_9RHOB</name>
<comment type="caution">
    <text evidence="8">The sequence shown here is derived from an EMBL/GenBank/DDBJ whole genome shotgun (WGS) entry which is preliminary data.</text>
</comment>
<gene>
    <name evidence="8" type="ORF">D2N39_07575</name>
</gene>
<keyword evidence="6" id="KW-0472">Membrane</keyword>
<evidence type="ECO:0000256" key="6">
    <source>
        <dbReference type="SAM" id="Phobius"/>
    </source>
</evidence>
<reference evidence="8 9" key="1">
    <citation type="submission" date="2018-09" db="EMBL/GenBank/DDBJ databases">
        <title>Gemmobacter lutimaris sp. nov., a marine bacterium isolated from tidal flat.</title>
        <authorList>
            <person name="Lee D.W."/>
            <person name="Yoo Y."/>
            <person name="Kim J.-J."/>
            <person name="Kim B.S."/>
        </authorList>
    </citation>
    <scope>NUCLEOTIDE SEQUENCE [LARGE SCALE GENOMIC DNA]</scope>
    <source>
        <strain evidence="8 9">YJ-T1-11</strain>
    </source>
</reference>
<accession>A0A398BPM4</accession>
<dbReference type="SUPFAM" id="SSF56024">
    <property type="entry name" value="Phospholipase D/nuclease"/>
    <property type="match status" value="2"/>
</dbReference>
<dbReference type="PROSITE" id="PS50035">
    <property type="entry name" value="PLD"/>
    <property type="match status" value="2"/>
</dbReference>
<sequence length="660" mass="72008">MPLFSSTVRSAGPAKVVAPSVQIVVVVKLICGSASSAARSNSCCDPSAAVTVRRMLAGSSARAANAQAERPAPSIRFRESKCIRFISPIRQSNQKKYINRPEGSSAPKAQPILKVIPAASEARQALRFPAMMPVKFAGGRVGARAARKGSMMGLVLASIGGGGALALILTALWLRFSFARLTGMGQESDPPVAEVVSPLVAQVAALALPQDRSGFTLLHDGVEAFAARLALIRAARRSLDLQYYHWASDDAGHRLLHALQAAAERGVRIRLLIDDFGAQGLDAALVRLAAQPGVAVRLFNPALLRRWRNVNLALDFGRLNRRMHNKALVADGQCCILGGRNIADEYFAGSGQYHFIDFDVFGVGPVGQMVIRDFERYWTAGAAIPVRHLLTARPAMPEPPRNDLPAGGRTPVDDLLAGTLDPAVAEVEVVSDDPEKVLGRAGLRRLAIHRISELLIQPETSLDIVSAYFVPGGAGLRRLQALARRGVRVRILTNGQQSTDVTLVHCGYARYRRRLLMAGVRISELKGGEGVEQTRRRLRDRMRGTPSHNSLHAKTFVVDEKRLFVGSFNLDQRSMYLNTEIGLIIDAPDLAAEFTRLLEAEMRQSVYRLDLRETPRGRRLIWREDLPGGGTVEHDRDPGTSALSRLLLRLAGRLPIEWLL</sequence>
<proteinExistence type="predicted"/>
<evidence type="ECO:0000256" key="3">
    <source>
        <dbReference type="ARBA" id="ARBA00018392"/>
    </source>
</evidence>
<feature type="transmembrane region" description="Helical" evidence="6">
    <location>
        <begin position="154"/>
        <end position="174"/>
    </location>
</feature>
<keyword evidence="6" id="KW-1133">Transmembrane helix</keyword>